<organism evidence="3 4">
    <name type="scientific">Rubroshorea leprosula</name>
    <dbReference type="NCBI Taxonomy" id="152421"/>
    <lineage>
        <taxon>Eukaryota</taxon>
        <taxon>Viridiplantae</taxon>
        <taxon>Streptophyta</taxon>
        <taxon>Embryophyta</taxon>
        <taxon>Tracheophyta</taxon>
        <taxon>Spermatophyta</taxon>
        <taxon>Magnoliopsida</taxon>
        <taxon>eudicotyledons</taxon>
        <taxon>Gunneridae</taxon>
        <taxon>Pentapetalae</taxon>
        <taxon>rosids</taxon>
        <taxon>malvids</taxon>
        <taxon>Malvales</taxon>
        <taxon>Dipterocarpaceae</taxon>
        <taxon>Rubroshorea</taxon>
    </lineage>
</organism>
<evidence type="ECO:0000313" key="3">
    <source>
        <dbReference type="EMBL" id="GKV11594.1"/>
    </source>
</evidence>
<reference evidence="3 4" key="1">
    <citation type="journal article" date="2021" name="Commun. Biol.">
        <title>The genome of Shorea leprosula (Dipterocarpaceae) highlights the ecological relevance of drought in aseasonal tropical rainforests.</title>
        <authorList>
            <person name="Ng K.K.S."/>
            <person name="Kobayashi M.J."/>
            <person name="Fawcett J.A."/>
            <person name="Hatakeyama M."/>
            <person name="Paape T."/>
            <person name="Ng C.H."/>
            <person name="Ang C.C."/>
            <person name="Tnah L.H."/>
            <person name="Lee C.T."/>
            <person name="Nishiyama T."/>
            <person name="Sese J."/>
            <person name="O'Brien M.J."/>
            <person name="Copetti D."/>
            <person name="Mohd Noor M.I."/>
            <person name="Ong R.C."/>
            <person name="Putra M."/>
            <person name="Sireger I.Z."/>
            <person name="Indrioko S."/>
            <person name="Kosugi Y."/>
            <person name="Izuno A."/>
            <person name="Isagi Y."/>
            <person name="Lee S.L."/>
            <person name="Shimizu K.K."/>
        </authorList>
    </citation>
    <scope>NUCLEOTIDE SEQUENCE [LARGE SCALE GENOMIC DNA]</scope>
    <source>
        <strain evidence="3">214</strain>
    </source>
</reference>
<name>A0AAV5JJN1_9ROSI</name>
<gene>
    <name evidence="3" type="ORF">SLEP1_g22838</name>
</gene>
<protein>
    <recommendedName>
        <fullName evidence="2">CCHC-type domain-containing protein</fullName>
    </recommendedName>
</protein>
<feature type="domain" description="CCHC-type" evidence="2">
    <location>
        <begin position="259"/>
        <end position="275"/>
    </location>
</feature>
<dbReference type="GO" id="GO:0003676">
    <property type="term" value="F:nucleic acid binding"/>
    <property type="evidence" value="ECO:0007669"/>
    <property type="project" value="InterPro"/>
</dbReference>
<evidence type="ECO:0000256" key="1">
    <source>
        <dbReference type="SAM" id="MobiDB-lite"/>
    </source>
</evidence>
<dbReference type="AlphaFoldDB" id="A0AAV5JJN1"/>
<dbReference type="PANTHER" id="PTHR35046:SF9">
    <property type="entry name" value="RNA-DIRECTED DNA POLYMERASE"/>
    <property type="match status" value="1"/>
</dbReference>
<evidence type="ECO:0000259" key="2">
    <source>
        <dbReference type="SMART" id="SM00343"/>
    </source>
</evidence>
<feature type="region of interest" description="Disordered" evidence="1">
    <location>
        <begin position="197"/>
        <end position="216"/>
    </location>
</feature>
<dbReference type="SMART" id="SM00343">
    <property type="entry name" value="ZnF_C2HC"/>
    <property type="match status" value="1"/>
</dbReference>
<dbReference type="PANTHER" id="PTHR35046">
    <property type="entry name" value="ZINC KNUCKLE (CCHC-TYPE) FAMILY PROTEIN"/>
    <property type="match status" value="1"/>
</dbReference>
<proteinExistence type="predicted"/>
<dbReference type="Proteomes" id="UP001054252">
    <property type="component" value="Unassembled WGS sequence"/>
</dbReference>
<evidence type="ECO:0000313" key="4">
    <source>
        <dbReference type="Proteomes" id="UP001054252"/>
    </source>
</evidence>
<feature type="compositionally biased region" description="Basic and acidic residues" evidence="1">
    <location>
        <begin position="241"/>
        <end position="254"/>
    </location>
</feature>
<sequence>MDKIKRGRGGQREQNLTRCGDRQDRDLSSIKMKIPPFQGKNDPNVYLEWERKMELVFDCHNYSEEKQVKLATVEFTDYVVVWWDQLVLSRRRNQERPVDTWEEMKVVMRKRFVPSHYYRDLYQQLPGLTQGSKSVKDYHKEMEIAMVRANVEEDREATMARFLYGLNRDIVNVVQLQHCVELEDMVHMVMKVEQQLKRKKATSKTRQNSDSSSSWKLNWSKKEENYAFKPKTAASKSKKVGSNEKSKTDNTQGKNRDIKCFRCLGRRHIASQCPNKHTMILRKDGEIEIEGESDDESMPPLEDANDGVEYAVDGKLLATMQALNVQAKEDYEV</sequence>
<comment type="caution">
    <text evidence="3">The sequence shown here is derived from an EMBL/GenBank/DDBJ whole genome shotgun (WGS) entry which is preliminary data.</text>
</comment>
<dbReference type="InterPro" id="IPR005162">
    <property type="entry name" value="Retrotrans_gag_dom"/>
</dbReference>
<dbReference type="InterPro" id="IPR001878">
    <property type="entry name" value="Znf_CCHC"/>
</dbReference>
<dbReference type="Pfam" id="PF03732">
    <property type="entry name" value="Retrotrans_gag"/>
    <property type="match status" value="1"/>
</dbReference>
<dbReference type="EMBL" id="BPVZ01000034">
    <property type="protein sequence ID" value="GKV11594.1"/>
    <property type="molecule type" value="Genomic_DNA"/>
</dbReference>
<feature type="region of interest" description="Disordered" evidence="1">
    <location>
        <begin position="228"/>
        <end position="254"/>
    </location>
</feature>
<keyword evidence="4" id="KW-1185">Reference proteome</keyword>
<accession>A0AAV5JJN1</accession>
<feature type="region of interest" description="Disordered" evidence="1">
    <location>
        <begin position="1"/>
        <end position="22"/>
    </location>
</feature>
<dbReference type="GO" id="GO:0008270">
    <property type="term" value="F:zinc ion binding"/>
    <property type="evidence" value="ECO:0007669"/>
    <property type="project" value="InterPro"/>
</dbReference>